<reference evidence="1 2" key="1">
    <citation type="journal article" date="2014" name="Proc. Natl. Acad. Sci. U.S.A.">
        <title>Molecular dissection of the evolution of carbapenem-resistant multilocus sequence type 258 Klebsiella pneumoniae.</title>
        <authorList>
            <person name="Deleo F.R."/>
            <person name="Chen L."/>
            <person name="Porcella S.F."/>
            <person name="Martens C.A."/>
            <person name="Kobayashi S.D."/>
            <person name="Porter A.R."/>
            <person name="Chavda K.D."/>
            <person name="Jacobs M.R."/>
            <person name="Mathema B."/>
            <person name="Olsen R.J."/>
            <person name="Bonomo R.A."/>
            <person name="Musser J.M."/>
            <person name="Kreiswirth B.N."/>
        </authorList>
    </citation>
    <scope>NUCLEOTIDE SEQUENCE [LARGE SCALE GENOMIC DNA]</scope>
    <source>
        <strain evidence="1">30684/NJST258_2</strain>
    </source>
</reference>
<proteinExistence type="predicted"/>
<dbReference type="EMBL" id="CP006918">
    <property type="protein sequence ID" value="AHM77150.1"/>
    <property type="molecule type" value="Genomic_DNA"/>
</dbReference>
<dbReference type="KEGG" id="kps:KPNJ2_00370"/>
<dbReference type="PATRIC" id="fig|1420013.3.peg.349"/>
<dbReference type="Proteomes" id="UP000019586">
    <property type="component" value="Chromosome"/>
</dbReference>
<dbReference type="Gene3D" id="3.30.420.40">
    <property type="match status" value="1"/>
</dbReference>
<evidence type="ECO:0000313" key="2">
    <source>
        <dbReference type="Proteomes" id="UP000019586"/>
    </source>
</evidence>
<dbReference type="AlphaFoldDB" id="W8UDR3"/>
<sequence>MPDKEIVSMAFRNWRLGMHIQQDSIAIVALLHERSHWALRRWWRIPLPPGLVRQGMVADVSALGSRLAAWRRELPAQHQVSIAFPAVRTLQKRLPYPQFALREREQATWVASAMSQQLAMPASALCIDYAPTSRDDGWQVTAAQRLDINVLRELAGRLRLRVAAIVPDASALGAFFPWMTAADQGLAWRDEKHWLWATREAWGSDACADVGSLSQLAGQLQVPLRLCIDAGDEASRFDVWQVIHRRQPPLPADGDRYAIALGLALGGGRNDACR</sequence>
<dbReference type="InterPro" id="IPR043129">
    <property type="entry name" value="ATPase_NBD"/>
</dbReference>
<dbReference type="Gene3D" id="3.30.1490.300">
    <property type="match status" value="1"/>
</dbReference>
<accession>W8UDR3</accession>
<evidence type="ECO:0000313" key="1">
    <source>
        <dbReference type="EMBL" id="AHM77150.1"/>
    </source>
</evidence>
<dbReference type="SUPFAM" id="SSF53067">
    <property type="entry name" value="Actin-like ATPase domain"/>
    <property type="match status" value="1"/>
</dbReference>
<name>W8UDR3_KLEPN</name>
<protein>
    <recommendedName>
        <fullName evidence="3">Pilus assembly protein</fullName>
    </recommendedName>
</protein>
<organism evidence="1 2">
    <name type="scientific">Klebsiella pneumoniae 30684/NJST258_2</name>
    <dbReference type="NCBI Taxonomy" id="1420013"/>
    <lineage>
        <taxon>Bacteria</taxon>
        <taxon>Pseudomonadati</taxon>
        <taxon>Pseudomonadota</taxon>
        <taxon>Gammaproteobacteria</taxon>
        <taxon>Enterobacterales</taxon>
        <taxon>Enterobacteriaceae</taxon>
        <taxon>Klebsiella/Raoultella group</taxon>
        <taxon>Klebsiella</taxon>
        <taxon>Klebsiella pneumoniae complex</taxon>
    </lineage>
</organism>
<evidence type="ECO:0008006" key="3">
    <source>
        <dbReference type="Google" id="ProtNLM"/>
    </source>
</evidence>
<gene>
    <name evidence="1" type="ORF">KPNJ2_00370</name>
</gene>
<dbReference type="HOGENOM" id="CLU_083891_1_0_6"/>